<dbReference type="Gene3D" id="3.40.50.300">
    <property type="entry name" value="P-loop containing nucleotide triphosphate hydrolases"/>
    <property type="match status" value="1"/>
</dbReference>
<reference evidence="2" key="1">
    <citation type="submission" date="2019-08" db="EMBL/GenBank/DDBJ databases">
        <authorList>
            <person name="Kucharzyk K."/>
            <person name="Murdoch R.W."/>
            <person name="Higgins S."/>
            <person name="Loffler F."/>
        </authorList>
    </citation>
    <scope>NUCLEOTIDE SEQUENCE</scope>
</reference>
<proteinExistence type="predicted"/>
<dbReference type="PANTHER" id="PTHR40396">
    <property type="entry name" value="ATPASE-LIKE PROTEIN"/>
    <property type="match status" value="1"/>
</dbReference>
<protein>
    <recommendedName>
        <fullName evidence="1">ATPase AAA-type core domain-containing protein</fullName>
    </recommendedName>
</protein>
<dbReference type="GO" id="GO:0005524">
    <property type="term" value="F:ATP binding"/>
    <property type="evidence" value="ECO:0007669"/>
    <property type="project" value="InterPro"/>
</dbReference>
<feature type="domain" description="ATPase AAA-type core" evidence="1">
    <location>
        <begin position="68"/>
        <end position="384"/>
    </location>
</feature>
<sequence length="459" mass="51877">MVYIVYDFAEYLQNGGITMLMEFKMKNYKSFKDECVFSMKVAPKQKGLDYSILSEKIGKNVYKGLSSAVIYGPNASGKTNIIGAMETFKQIVLRGSIRNVEAKDSPNAASNTLELIPNNTLTAPEPVEFSITFIEQGLLFEYAISLDLGRFLERDHDRKVLKEILRVNNATVFTRDASTLEIGDMTIIEPYLVPAYEQNAKGAAALAQSSLHDEELFLTNGFKTMFSAKLTSMITQWLDKNFIVIYRSDSMHLVRRFSEQKKRSVFIEKTLNDAAELFGVNSNALGYVLDGEHEEAQLCSIFKGKSKHAAIPVELFESYGTIRFINLFPIVLQILQRGGILVVDEFDASIHPMALMNIITLFHNDELNTHKAQLVFNTHNPIFLNSNLFRRDEIKFVDRDDESHCSTHYSLSDFGTAGANGVRKTEDYMKNYFVDRYGAIKSIDLAPIIRDLMDTTNEG</sequence>
<name>A0A644YYQ7_9ZZZZ</name>
<dbReference type="Pfam" id="PF13304">
    <property type="entry name" value="AAA_21"/>
    <property type="match status" value="1"/>
</dbReference>
<gene>
    <name evidence="2" type="ORF">SDC9_80083</name>
</gene>
<dbReference type="EMBL" id="VSSQ01006680">
    <property type="protein sequence ID" value="MPM33507.1"/>
    <property type="molecule type" value="Genomic_DNA"/>
</dbReference>
<evidence type="ECO:0000259" key="1">
    <source>
        <dbReference type="Pfam" id="PF13304"/>
    </source>
</evidence>
<organism evidence="2">
    <name type="scientific">bioreactor metagenome</name>
    <dbReference type="NCBI Taxonomy" id="1076179"/>
    <lineage>
        <taxon>unclassified sequences</taxon>
        <taxon>metagenomes</taxon>
        <taxon>ecological metagenomes</taxon>
    </lineage>
</organism>
<dbReference type="SUPFAM" id="SSF52540">
    <property type="entry name" value="P-loop containing nucleoside triphosphate hydrolases"/>
    <property type="match status" value="1"/>
</dbReference>
<accession>A0A644YYQ7</accession>
<dbReference type="PANTHER" id="PTHR40396:SF1">
    <property type="entry name" value="ATPASE AAA-TYPE CORE DOMAIN-CONTAINING PROTEIN"/>
    <property type="match status" value="1"/>
</dbReference>
<dbReference type="GO" id="GO:0016887">
    <property type="term" value="F:ATP hydrolysis activity"/>
    <property type="evidence" value="ECO:0007669"/>
    <property type="project" value="InterPro"/>
</dbReference>
<dbReference type="AlphaFoldDB" id="A0A644YYQ7"/>
<dbReference type="InterPro" id="IPR003959">
    <property type="entry name" value="ATPase_AAA_core"/>
</dbReference>
<dbReference type="InterPro" id="IPR027417">
    <property type="entry name" value="P-loop_NTPase"/>
</dbReference>
<evidence type="ECO:0000313" key="2">
    <source>
        <dbReference type="EMBL" id="MPM33507.1"/>
    </source>
</evidence>
<comment type="caution">
    <text evidence="2">The sequence shown here is derived from an EMBL/GenBank/DDBJ whole genome shotgun (WGS) entry which is preliminary data.</text>
</comment>